<gene>
    <name evidence="1" type="ORF">SAMN05216269_103224</name>
</gene>
<dbReference type="AlphaFoldDB" id="A0A1M7HC66"/>
<dbReference type="RefSeq" id="WP_073206457.1">
    <property type="nucleotide sequence ID" value="NZ_FRCL01000003.1"/>
</dbReference>
<dbReference type="EMBL" id="FRCL01000003">
    <property type="protein sequence ID" value="SHM25913.1"/>
    <property type="molecule type" value="Genomic_DNA"/>
</dbReference>
<dbReference type="InterPro" id="IPR013320">
    <property type="entry name" value="ConA-like_dom_sf"/>
</dbReference>
<dbReference type="OrthoDB" id="9814380at2"/>
<dbReference type="GO" id="GO:0005975">
    <property type="term" value="P:carbohydrate metabolic process"/>
    <property type="evidence" value="ECO:0007669"/>
    <property type="project" value="UniProtKB-ARBA"/>
</dbReference>
<proteinExistence type="predicted"/>
<dbReference type="PROSITE" id="PS51257">
    <property type="entry name" value="PROKAR_LIPOPROTEIN"/>
    <property type="match status" value="1"/>
</dbReference>
<evidence type="ECO:0000313" key="1">
    <source>
        <dbReference type="EMBL" id="SHM25913.1"/>
    </source>
</evidence>
<dbReference type="GO" id="GO:0004553">
    <property type="term" value="F:hydrolase activity, hydrolyzing O-glycosyl compounds"/>
    <property type="evidence" value="ECO:0007669"/>
    <property type="project" value="UniProtKB-ARBA"/>
</dbReference>
<dbReference type="SUPFAM" id="SSF49899">
    <property type="entry name" value="Concanavalin A-like lectins/glucanases"/>
    <property type="match status" value="1"/>
</dbReference>
<evidence type="ECO:0000313" key="2">
    <source>
        <dbReference type="Proteomes" id="UP000184092"/>
    </source>
</evidence>
<protein>
    <submittedName>
        <fullName evidence="1">Concanavalin A-like lectin/glucanases superfamily protein</fullName>
    </submittedName>
</protein>
<accession>A0A1M7HC66</accession>
<dbReference type="Gene3D" id="2.60.120.200">
    <property type="match status" value="1"/>
</dbReference>
<keyword evidence="1" id="KW-0430">Lectin</keyword>
<keyword evidence="2" id="KW-1185">Reference proteome</keyword>
<dbReference type="STRING" id="178356.SAMN05216269_103224"/>
<dbReference type="Proteomes" id="UP000184092">
    <property type="component" value="Unassembled WGS sequence"/>
</dbReference>
<reference evidence="2" key="1">
    <citation type="submission" date="2016-11" db="EMBL/GenBank/DDBJ databases">
        <authorList>
            <person name="Varghese N."/>
            <person name="Submissions S."/>
        </authorList>
    </citation>
    <scope>NUCLEOTIDE SEQUENCE [LARGE SCALE GENOMIC DNA]</scope>
    <source>
        <strain evidence="2">CGMCC 1.2749</strain>
    </source>
</reference>
<name>A0A1M7HC66_9FLAO</name>
<dbReference type="GO" id="GO:0030246">
    <property type="term" value="F:carbohydrate binding"/>
    <property type="evidence" value="ECO:0007669"/>
    <property type="project" value="UniProtKB-KW"/>
</dbReference>
<dbReference type="Pfam" id="PF13385">
    <property type="entry name" value="Laminin_G_3"/>
    <property type="match status" value="1"/>
</dbReference>
<organism evidence="1 2">
    <name type="scientific">Flavobacterium xinjiangense</name>
    <dbReference type="NCBI Taxonomy" id="178356"/>
    <lineage>
        <taxon>Bacteria</taxon>
        <taxon>Pseudomonadati</taxon>
        <taxon>Bacteroidota</taxon>
        <taxon>Flavobacteriia</taxon>
        <taxon>Flavobacteriales</taxon>
        <taxon>Flavobacteriaceae</taxon>
        <taxon>Flavobacterium</taxon>
    </lineage>
</organism>
<sequence length="300" mass="32520">MKKNKYIFLFASVLAYQFFVSCSEDSIDKVNSPIPYESIGGYENSDDVAASSLIAKFSFENTVSDSKNAITGGVGTNVTYGTGIKGQAYKGSSSSFIAYNAVASSLVDIKSITVSMWINTNPHTGGAQSLFMLPKTTDFWGNIFSLIEGTGPAETMLMKNHLQKDVTPSIAWSGQFIEHSGANVLTNMFGTWKHVVWTYSGASSTYSMYIDGKKLDLPASIAKRYTNDPASGGVGYGDLANSSVSKFIIGGFQQHLGAPWGAADGWMLNYTGLMDEFRIYNAALSDNEVVALYKLEKDNR</sequence>